<comment type="caution">
    <text evidence="1">The sequence shown here is derived from an EMBL/GenBank/DDBJ whole genome shotgun (WGS) entry which is preliminary data.</text>
</comment>
<name>A0A1B8YFN1_9GAMM</name>
<proteinExistence type="predicted"/>
<keyword evidence="2" id="KW-1185">Reference proteome</keyword>
<organism evidence="1 2">
    <name type="scientific">Photorhabdus namnaonensis</name>
    <dbReference type="NCBI Taxonomy" id="1851568"/>
    <lineage>
        <taxon>Bacteria</taxon>
        <taxon>Pseudomonadati</taxon>
        <taxon>Pseudomonadota</taxon>
        <taxon>Gammaproteobacteria</taxon>
        <taxon>Enterobacterales</taxon>
        <taxon>Morganellaceae</taxon>
        <taxon>Photorhabdus</taxon>
    </lineage>
</organism>
<evidence type="ECO:0008006" key="3">
    <source>
        <dbReference type="Google" id="ProtNLM"/>
    </source>
</evidence>
<dbReference type="PATRIC" id="fig|29488.15.peg.3350"/>
<evidence type="ECO:0000313" key="1">
    <source>
        <dbReference type="EMBL" id="OCA53944.1"/>
    </source>
</evidence>
<reference evidence="2" key="1">
    <citation type="submission" date="2015-11" db="EMBL/GenBank/DDBJ databases">
        <authorList>
            <person name="Tobias N.J."/>
            <person name="Mishra B."/>
            <person name="Gupta D.K."/>
            <person name="Thines M."/>
            <person name="Stinear T.P."/>
            <person name="Bode H.B."/>
        </authorList>
    </citation>
    <scope>NUCLEOTIDE SEQUENCE [LARGE SCALE GENOMIC DNA]</scope>
    <source>
        <strain evidence="2">PB45.5</strain>
    </source>
</reference>
<dbReference type="Proteomes" id="UP000092665">
    <property type="component" value="Unassembled WGS sequence"/>
</dbReference>
<sequence length="127" mass="13607">MGRKIEVEINGTIFSGATASAKDQLEMLQIAAKEGILPAMSDSSTEMGLAVSLATADTLSLNRLKELCIKNGKIVRDADNVPVAENLFQDEVQNYLVLLGKVLKENIGPFWQLSAGSENGAEVAQNQ</sequence>
<evidence type="ECO:0000313" key="2">
    <source>
        <dbReference type="Proteomes" id="UP000092665"/>
    </source>
</evidence>
<gene>
    <name evidence="1" type="ORF">Phpb_03048</name>
</gene>
<dbReference type="AlphaFoldDB" id="A0A1B8YFN1"/>
<protein>
    <recommendedName>
        <fullName evidence="3">Phage protein</fullName>
    </recommendedName>
</protein>
<dbReference type="EMBL" id="LOIC01000077">
    <property type="protein sequence ID" value="OCA53944.1"/>
    <property type="molecule type" value="Genomic_DNA"/>
</dbReference>
<dbReference type="RefSeq" id="WP_065391061.1">
    <property type="nucleotide sequence ID" value="NZ_CAWMQN010000077.1"/>
</dbReference>
<accession>A0A1B8YFN1</accession>